<organism evidence="1">
    <name type="scientific">marine metagenome</name>
    <dbReference type="NCBI Taxonomy" id="408172"/>
    <lineage>
        <taxon>unclassified sequences</taxon>
        <taxon>metagenomes</taxon>
        <taxon>ecological metagenomes</taxon>
    </lineage>
</organism>
<proteinExistence type="predicted"/>
<reference evidence="1" key="1">
    <citation type="submission" date="2018-05" db="EMBL/GenBank/DDBJ databases">
        <authorList>
            <person name="Lanie J.A."/>
            <person name="Ng W.-L."/>
            <person name="Kazmierczak K.M."/>
            <person name="Andrzejewski T.M."/>
            <person name="Davidsen T.M."/>
            <person name="Wayne K.J."/>
            <person name="Tettelin H."/>
            <person name="Glass J.I."/>
            <person name="Rusch D."/>
            <person name="Podicherti R."/>
            <person name="Tsui H.-C.T."/>
            <person name="Winkler M.E."/>
        </authorList>
    </citation>
    <scope>NUCLEOTIDE SEQUENCE</scope>
</reference>
<gene>
    <name evidence="1" type="ORF">METZ01_LOCUS77921</name>
</gene>
<accession>A0A381UCI6</accession>
<dbReference type="EMBL" id="UINC01006034">
    <property type="protein sequence ID" value="SVA25067.1"/>
    <property type="molecule type" value="Genomic_DNA"/>
</dbReference>
<protein>
    <submittedName>
        <fullName evidence="1">Uncharacterized protein</fullName>
    </submittedName>
</protein>
<dbReference type="AlphaFoldDB" id="A0A381UCI6"/>
<evidence type="ECO:0000313" key="1">
    <source>
        <dbReference type="EMBL" id="SVA25067.1"/>
    </source>
</evidence>
<sequence>MPRSAIRFTNSVTKKSAYLKTPSMPRFVARLTIRKALRRLGSDEASMAIPVP</sequence>
<name>A0A381UCI6_9ZZZZ</name>